<accession>A0A8H3FVZ8</accession>
<dbReference type="AlphaFoldDB" id="A0A8H3FVZ8"/>
<dbReference type="Proteomes" id="UP000664203">
    <property type="component" value="Unassembled WGS sequence"/>
</dbReference>
<feature type="compositionally biased region" description="Low complexity" evidence="1">
    <location>
        <begin position="73"/>
        <end position="90"/>
    </location>
</feature>
<reference evidence="2" key="1">
    <citation type="submission" date="2021-03" db="EMBL/GenBank/DDBJ databases">
        <authorList>
            <person name="Tagirdzhanova G."/>
        </authorList>
    </citation>
    <scope>NUCLEOTIDE SEQUENCE</scope>
</reference>
<feature type="compositionally biased region" description="Polar residues" evidence="1">
    <location>
        <begin position="44"/>
        <end position="56"/>
    </location>
</feature>
<proteinExistence type="predicted"/>
<feature type="region of interest" description="Disordered" evidence="1">
    <location>
        <begin position="179"/>
        <end position="246"/>
    </location>
</feature>
<feature type="compositionally biased region" description="Basic and acidic residues" evidence="1">
    <location>
        <begin position="202"/>
        <end position="233"/>
    </location>
</feature>
<protein>
    <submittedName>
        <fullName evidence="2">Uncharacterized protein</fullName>
    </submittedName>
</protein>
<evidence type="ECO:0000313" key="3">
    <source>
        <dbReference type="Proteomes" id="UP000664203"/>
    </source>
</evidence>
<feature type="region of interest" description="Disordered" evidence="1">
    <location>
        <begin position="1"/>
        <end position="108"/>
    </location>
</feature>
<feature type="compositionally biased region" description="Polar residues" evidence="1">
    <location>
        <begin position="17"/>
        <end position="27"/>
    </location>
</feature>
<keyword evidence="3" id="KW-1185">Reference proteome</keyword>
<gene>
    <name evidence="2" type="ORF">ALECFALPRED_004049</name>
</gene>
<name>A0A8H3FVZ8_9LECA</name>
<comment type="caution">
    <text evidence="2">The sequence shown here is derived from an EMBL/GenBank/DDBJ whole genome shotgun (WGS) entry which is preliminary data.</text>
</comment>
<dbReference type="EMBL" id="CAJPDR010000250">
    <property type="protein sequence ID" value="CAF9928401.1"/>
    <property type="molecule type" value="Genomic_DNA"/>
</dbReference>
<organism evidence="2 3">
    <name type="scientific">Alectoria fallacina</name>
    <dbReference type="NCBI Taxonomy" id="1903189"/>
    <lineage>
        <taxon>Eukaryota</taxon>
        <taxon>Fungi</taxon>
        <taxon>Dikarya</taxon>
        <taxon>Ascomycota</taxon>
        <taxon>Pezizomycotina</taxon>
        <taxon>Lecanoromycetes</taxon>
        <taxon>OSLEUM clade</taxon>
        <taxon>Lecanoromycetidae</taxon>
        <taxon>Lecanorales</taxon>
        <taxon>Lecanorineae</taxon>
        <taxon>Parmeliaceae</taxon>
        <taxon>Alectoria</taxon>
    </lineage>
</organism>
<evidence type="ECO:0000313" key="2">
    <source>
        <dbReference type="EMBL" id="CAF9928401.1"/>
    </source>
</evidence>
<sequence length="468" mass="53119">MVSPSMPKKSWLDKVNQDIQSNSSTAGFSRDTGGRNAYIPRSTPDANGAQTLSQKPAPSLVVTPAGMRPREWSSTSVSTSGPSSLGSRNSDNVSRADGTLPNEVQTPRMMDYPAHAIFPETPEELSIYPVTPRMLRIPISPEASTDPHIDLALQDSLDPELDLQYQVRKASDLLWAEKNSKMLPPSRPAAADSNETSPPDGDTGHQSDVEEHDGDSPPREETKNTRKVLHESLDWDNEADPADLDKDFSMFDETPRDQSILPEIEEWLLPPWEPSEPDHTPSLSKLSSMTEWDPENDLDFQIESQQNLERLNDCRFKVPETSSDIESLQRALEITRMDFWIRNPSERYPEDLSQYKRESYGSQQRRLQHAFCRIWREIDLQSPPELYRLPVWMFGFENCYWKPSTWGNNRLSRAYNEGLAEMAAEKNEKGLQSVQYQEWKARLEERLIAVTAGARSLPALYAAPEGRK</sequence>
<dbReference type="OrthoDB" id="10301829at2759"/>
<evidence type="ECO:0000256" key="1">
    <source>
        <dbReference type="SAM" id="MobiDB-lite"/>
    </source>
</evidence>